<dbReference type="KEGG" id="goe:108863838"/>
<dbReference type="RefSeq" id="XP_018493982.1">
    <property type="nucleotide sequence ID" value="XM_018638466.1"/>
</dbReference>
<sequence length="322" mass="36624">MVPATEVEYLEVTLDRGLTFAPHIQHALEKAKKAVKALGQIMPRTCGAGEGRRRLLATVATSIVTHAAPVWEKALRRDRNVERLASVQRLMALRVCRAYRTAGLRAVLALARQVPRHLVVTERKLRYEDRREPNPELKRTRKKRSEETLARWQTERGRDTGESGWTKRLIPVIGVWQNRKHGQISYHLTQLMVGHGCFQEYLCRFKRADSPECLLCTTGAFDTVRHTLEDCDFFAQERRRLRDMLGRDFALAEMVPTMWGGGGAWAAMDNFVASVIGAKESLERVRRRNAGEATGESRILPPAGADEGNNEDRYRPRPSTNR</sequence>
<feature type="region of interest" description="Disordered" evidence="1">
    <location>
        <begin position="131"/>
        <end position="159"/>
    </location>
</feature>
<organism evidence="2 3">
    <name type="scientific">Galendromus occidentalis</name>
    <name type="common">western predatory mite</name>
    <dbReference type="NCBI Taxonomy" id="34638"/>
    <lineage>
        <taxon>Eukaryota</taxon>
        <taxon>Metazoa</taxon>
        <taxon>Ecdysozoa</taxon>
        <taxon>Arthropoda</taxon>
        <taxon>Chelicerata</taxon>
        <taxon>Arachnida</taxon>
        <taxon>Acari</taxon>
        <taxon>Parasitiformes</taxon>
        <taxon>Mesostigmata</taxon>
        <taxon>Gamasina</taxon>
        <taxon>Phytoseioidea</taxon>
        <taxon>Phytoseiidae</taxon>
        <taxon>Typhlodrominae</taxon>
        <taxon>Galendromus</taxon>
    </lineage>
</organism>
<evidence type="ECO:0000313" key="3">
    <source>
        <dbReference type="RefSeq" id="XP_018493982.1"/>
    </source>
</evidence>
<reference evidence="3" key="1">
    <citation type="submission" date="2025-08" db="UniProtKB">
        <authorList>
            <consortium name="RefSeq"/>
        </authorList>
    </citation>
    <scope>IDENTIFICATION</scope>
</reference>
<feature type="region of interest" description="Disordered" evidence="1">
    <location>
        <begin position="286"/>
        <end position="322"/>
    </location>
</feature>
<protein>
    <submittedName>
        <fullName evidence="3">Uncharacterized protein LOC108863838</fullName>
    </submittedName>
</protein>
<dbReference type="GeneID" id="108863838"/>
<gene>
    <name evidence="3" type="primary">LOC108863838</name>
</gene>
<evidence type="ECO:0000313" key="2">
    <source>
        <dbReference type="Proteomes" id="UP000694867"/>
    </source>
</evidence>
<name>A0AAJ7L511_9ACAR</name>
<dbReference type="Proteomes" id="UP000694867">
    <property type="component" value="Unplaced"/>
</dbReference>
<proteinExistence type="predicted"/>
<dbReference type="AlphaFoldDB" id="A0AAJ7L511"/>
<keyword evidence="2" id="KW-1185">Reference proteome</keyword>
<accession>A0AAJ7L511</accession>
<evidence type="ECO:0000256" key="1">
    <source>
        <dbReference type="SAM" id="MobiDB-lite"/>
    </source>
</evidence>